<keyword evidence="2" id="KW-1185">Reference proteome</keyword>
<sequence>MKIKWLGHSCFKIKSDKGIRIVTDPFDDNVGYKLPVVECDIVTTSHGHYDHNFIDCVKGNFEVIKKVGIFNVKDISITGIHTYHDEMGGTKRGDNIVYVMEVDGIRVCHLGDLGHVLTQSQINMIGKVDVLLIPVGGVYTINSEEAVEVVNQLKPSIVIPMHYKTPALKFNLDSVEGFLEKVHNVNSVNSQVMEIKKEDLNTGETKVYVLKYE</sequence>
<proteinExistence type="predicted"/>
<gene>
    <name evidence="1" type="ORF">Q428_00465</name>
</gene>
<dbReference type="RefSeq" id="WP_035377165.1">
    <property type="nucleotide sequence ID" value="NZ_AZQP01000001.1"/>
</dbReference>
<dbReference type="STRING" id="1403537.Q428_00465"/>
<protein>
    <submittedName>
        <fullName evidence="1">Beta-lactamase</fullName>
    </submittedName>
</protein>
<dbReference type="InterPro" id="IPR036866">
    <property type="entry name" value="RibonucZ/Hydroxyglut_hydro"/>
</dbReference>
<evidence type="ECO:0000313" key="2">
    <source>
        <dbReference type="Proteomes" id="UP000019681"/>
    </source>
</evidence>
<dbReference type="PANTHER" id="PTHR42967">
    <property type="entry name" value="METAL DEPENDENT HYDROLASE"/>
    <property type="match status" value="1"/>
</dbReference>
<dbReference type="Gene3D" id="3.60.15.10">
    <property type="entry name" value="Ribonuclease Z/Hydroxyacylglutathione hydrolase-like"/>
    <property type="match status" value="1"/>
</dbReference>
<dbReference type="EMBL" id="AZQP01000001">
    <property type="protein sequence ID" value="EYE89801.1"/>
    <property type="molecule type" value="Genomic_DNA"/>
</dbReference>
<dbReference type="PANTHER" id="PTHR42967:SF1">
    <property type="entry name" value="MBL FOLD METALLO-HYDROLASE"/>
    <property type="match status" value="1"/>
</dbReference>
<accession>A0A017RYY0</accession>
<organism evidence="1 2">
    <name type="scientific">Fervidicella metallireducens AeB</name>
    <dbReference type="NCBI Taxonomy" id="1403537"/>
    <lineage>
        <taxon>Bacteria</taxon>
        <taxon>Bacillati</taxon>
        <taxon>Bacillota</taxon>
        <taxon>Clostridia</taxon>
        <taxon>Eubacteriales</taxon>
        <taxon>Clostridiaceae</taxon>
        <taxon>Fervidicella</taxon>
    </lineage>
</organism>
<name>A0A017RYY0_9CLOT</name>
<dbReference type="SUPFAM" id="SSF56281">
    <property type="entry name" value="Metallo-hydrolase/oxidoreductase"/>
    <property type="match status" value="1"/>
</dbReference>
<dbReference type="OrthoDB" id="9789133at2"/>
<dbReference type="Proteomes" id="UP000019681">
    <property type="component" value="Unassembled WGS sequence"/>
</dbReference>
<reference evidence="1 2" key="1">
    <citation type="journal article" date="2014" name="Genome Announc.">
        <title>Draft Genome Sequence of Fervidicella metallireducens Strain AeBT, an Iron-Reducing Thermoanaerobe from the Great Artesian Basin.</title>
        <authorList>
            <person name="Patel B.K."/>
        </authorList>
    </citation>
    <scope>NUCLEOTIDE SEQUENCE [LARGE SCALE GENOMIC DNA]</scope>
    <source>
        <strain evidence="1 2">AeB</strain>
    </source>
</reference>
<dbReference type="Pfam" id="PF13483">
    <property type="entry name" value="Lactamase_B_3"/>
    <property type="match status" value="1"/>
</dbReference>
<dbReference type="AlphaFoldDB" id="A0A017RYY0"/>
<comment type="caution">
    <text evidence="1">The sequence shown here is derived from an EMBL/GenBank/DDBJ whole genome shotgun (WGS) entry which is preliminary data.</text>
</comment>
<evidence type="ECO:0000313" key="1">
    <source>
        <dbReference type="EMBL" id="EYE89801.1"/>
    </source>
</evidence>